<dbReference type="EMBL" id="QWLN02000256">
    <property type="protein sequence ID" value="TEA42233.1"/>
    <property type="molecule type" value="Genomic_DNA"/>
</dbReference>
<dbReference type="Proteomes" id="UP000295264">
    <property type="component" value="Unassembled WGS sequence"/>
</dbReference>
<feature type="compositionally biased region" description="Low complexity" evidence="1">
    <location>
        <begin position="175"/>
        <end position="195"/>
    </location>
</feature>
<protein>
    <submittedName>
        <fullName evidence="2">Uncharacterized protein</fullName>
    </submittedName>
</protein>
<dbReference type="AlphaFoldDB" id="A0A484H2V0"/>
<evidence type="ECO:0000313" key="2">
    <source>
        <dbReference type="EMBL" id="TEA42233.1"/>
    </source>
</evidence>
<name>A0A484H2V0_SOUCH</name>
<feature type="region of interest" description="Disordered" evidence="1">
    <location>
        <begin position="124"/>
        <end position="213"/>
    </location>
</feature>
<gene>
    <name evidence="2" type="ORF">DBR06_SOUSAS6810168</name>
</gene>
<keyword evidence="3" id="KW-1185">Reference proteome</keyword>
<comment type="caution">
    <text evidence="2">The sequence shown here is derived from an EMBL/GenBank/DDBJ whole genome shotgun (WGS) entry which is preliminary data.</text>
</comment>
<organism evidence="2 3">
    <name type="scientific">Sousa chinensis</name>
    <name type="common">Indo-pacific humpbacked dolphin</name>
    <name type="synonym">Steno chinensis</name>
    <dbReference type="NCBI Taxonomy" id="103600"/>
    <lineage>
        <taxon>Eukaryota</taxon>
        <taxon>Metazoa</taxon>
        <taxon>Chordata</taxon>
        <taxon>Craniata</taxon>
        <taxon>Vertebrata</taxon>
        <taxon>Euteleostomi</taxon>
        <taxon>Mammalia</taxon>
        <taxon>Eutheria</taxon>
        <taxon>Laurasiatheria</taxon>
        <taxon>Artiodactyla</taxon>
        <taxon>Whippomorpha</taxon>
        <taxon>Cetacea</taxon>
        <taxon>Odontoceti</taxon>
        <taxon>Delphinidae</taxon>
        <taxon>Sousa</taxon>
    </lineage>
</organism>
<feature type="non-terminal residue" evidence="2">
    <location>
        <position position="213"/>
    </location>
</feature>
<evidence type="ECO:0000256" key="1">
    <source>
        <dbReference type="SAM" id="MobiDB-lite"/>
    </source>
</evidence>
<reference evidence="2 3" key="1">
    <citation type="journal article" date="2018" name="Genomics">
        <title>Molecular footprints of inshore aquatic adaptation in Indo-Pacific humpback dolphin (Sousa chinensis).</title>
        <authorList>
            <person name="Ming Y."/>
            <person name="Jian J."/>
            <person name="Yu F."/>
            <person name="Yu X."/>
            <person name="Wang J."/>
            <person name="Liu W."/>
        </authorList>
    </citation>
    <scope>NUCLEOTIDE SEQUENCE [LARGE SCALE GENOMIC DNA]</scope>
    <source>
        <strain evidence="2">MY-2018</strain>
        <tissue evidence="2">Skin</tissue>
    </source>
</reference>
<sequence length="213" mass="22930">MGWGGTRLKQRVSGDPRRGLTLLEYQGKEPTPQFLPTGSPRTWWAVGRAKRNLLVLWFTVWRMDDKRLTRQVWCRQLPGASQPQPSGTQVPSATPQLTVLSSSRSRYFSLGSRSVIRGRRDLRTSPSVRYRDPGIQGGCKALRGGVGGESPWSGPECREPEGAESPGAGYGARVSPSATPSSRAASSTSQPAPRSHNAPRGGQDAGHGWAGPG</sequence>
<proteinExistence type="predicted"/>
<evidence type="ECO:0000313" key="3">
    <source>
        <dbReference type="Proteomes" id="UP000295264"/>
    </source>
</evidence>
<feature type="compositionally biased region" description="Gly residues" evidence="1">
    <location>
        <begin position="203"/>
        <end position="213"/>
    </location>
</feature>
<accession>A0A484H2V0</accession>